<dbReference type="Proteomes" id="UP000291343">
    <property type="component" value="Unassembled WGS sequence"/>
</dbReference>
<dbReference type="GO" id="GO:0015630">
    <property type="term" value="C:microtubule cytoskeleton"/>
    <property type="evidence" value="ECO:0007669"/>
    <property type="project" value="UniProtKB-UniRule"/>
</dbReference>
<sequence length="91" mass="10769">MNLFFDRITEVTRWRDILLDCESDVKKEIADLKHEKELTEAEIEYLNLSFTVVSECLTQRDKRGGSDLCRDPAEEELKRVINICKFNMNQE</sequence>
<keyword evidence="3" id="KW-0969">Cilium</keyword>
<dbReference type="GO" id="GO:0060271">
    <property type="term" value="P:cilium assembly"/>
    <property type="evidence" value="ECO:0007669"/>
    <property type="project" value="UniProtKB-UniRule"/>
</dbReference>
<dbReference type="SMR" id="A0A482WUE7"/>
<gene>
    <name evidence="4" type="ORF">LSTR_LSTR017180</name>
</gene>
<dbReference type="GO" id="GO:0060294">
    <property type="term" value="P:cilium movement involved in cell motility"/>
    <property type="evidence" value="ECO:0007669"/>
    <property type="project" value="UniProtKB-UniRule"/>
</dbReference>
<accession>A0A482WUE7</accession>
<evidence type="ECO:0000256" key="3">
    <source>
        <dbReference type="RuleBase" id="RU367040"/>
    </source>
</evidence>
<dbReference type="PANTHER" id="PTHR19960:SF7">
    <property type="entry name" value="TEKTIN"/>
    <property type="match status" value="1"/>
</dbReference>
<dbReference type="GO" id="GO:0005634">
    <property type="term" value="C:nucleus"/>
    <property type="evidence" value="ECO:0007669"/>
    <property type="project" value="TreeGrafter"/>
</dbReference>
<reference evidence="4 5" key="1">
    <citation type="journal article" date="2017" name="Gigascience">
        <title>Genome sequence of the small brown planthopper, Laodelphax striatellus.</title>
        <authorList>
            <person name="Zhu J."/>
            <person name="Jiang F."/>
            <person name="Wang X."/>
            <person name="Yang P."/>
            <person name="Bao Y."/>
            <person name="Zhao W."/>
            <person name="Wang W."/>
            <person name="Lu H."/>
            <person name="Wang Q."/>
            <person name="Cui N."/>
            <person name="Li J."/>
            <person name="Chen X."/>
            <person name="Luo L."/>
            <person name="Yu J."/>
            <person name="Kang L."/>
            <person name="Cui F."/>
        </authorList>
    </citation>
    <scope>NUCLEOTIDE SEQUENCE [LARGE SCALE GENOMIC DNA]</scope>
    <source>
        <strain evidence="4">Lst14</strain>
    </source>
</reference>
<dbReference type="InterPro" id="IPR048256">
    <property type="entry name" value="Tektin-like"/>
</dbReference>
<dbReference type="AlphaFoldDB" id="A0A482WUE7"/>
<dbReference type="EMBL" id="QKKF02024923">
    <property type="protein sequence ID" value="RZF37217.1"/>
    <property type="molecule type" value="Genomic_DNA"/>
</dbReference>
<protein>
    <recommendedName>
        <fullName evidence="3">Tektin</fullName>
    </recommendedName>
</protein>
<keyword evidence="2" id="KW-0963">Cytoplasm</keyword>
<dbReference type="GO" id="GO:0005930">
    <property type="term" value="C:axoneme"/>
    <property type="evidence" value="ECO:0007669"/>
    <property type="project" value="UniProtKB-SubCell"/>
</dbReference>
<evidence type="ECO:0000313" key="5">
    <source>
        <dbReference type="Proteomes" id="UP000291343"/>
    </source>
</evidence>
<proteinExistence type="inferred from homology"/>
<name>A0A482WUE7_LAOST</name>
<evidence type="ECO:0000256" key="1">
    <source>
        <dbReference type="ARBA" id="ARBA00007209"/>
    </source>
</evidence>
<dbReference type="Pfam" id="PF03148">
    <property type="entry name" value="Tektin"/>
    <property type="match status" value="1"/>
</dbReference>
<dbReference type="PANTHER" id="PTHR19960">
    <property type="entry name" value="TEKTIN"/>
    <property type="match status" value="1"/>
</dbReference>
<comment type="subcellular location">
    <subcellularLocation>
        <location evidence="3">Cytoplasm</location>
        <location evidence="3">Cytoskeleton</location>
        <location evidence="3">Cilium axoneme</location>
    </subcellularLocation>
</comment>
<dbReference type="OrthoDB" id="440745at2759"/>
<comment type="caution">
    <text evidence="4">The sequence shown here is derived from an EMBL/GenBank/DDBJ whole genome shotgun (WGS) entry which is preliminary data.</text>
</comment>
<dbReference type="InParanoid" id="A0A482WUE7"/>
<evidence type="ECO:0000313" key="4">
    <source>
        <dbReference type="EMBL" id="RZF37217.1"/>
    </source>
</evidence>
<dbReference type="STRING" id="195883.A0A482WUE7"/>
<comment type="similarity">
    <text evidence="1 3">Belongs to the tektin family.</text>
</comment>
<evidence type="ECO:0000256" key="2">
    <source>
        <dbReference type="ARBA" id="ARBA00022490"/>
    </source>
</evidence>
<organism evidence="4 5">
    <name type="scientific">Laodelphax striatellus</name>
    <name type="common">Small brown planthopper</name>
    <name type="synonym">Delphax striatella</name>
    <dbReference type="NCBI Taxonomy" id="195883"/>
    <lineage>
        <taxon>Eukaryota</taxon>
        <taxon>Metazoa</taxon>
        <taxon>Ecdysozoa</taxon>
        <taxon>Arthropoda</taxon>
        <taxon>Hexapoda</taxon>
        <taxon>Insecta</taxon>
        <taxon>Pterygota</taxon>
        <taxon>Neoptera</taxon>
        <taxon>Paraneoptera</taxon>
        <taxon>Hemiptera</taxon>
        <taxon>Auchenorrhyncha</taxon>
        <taxon>Fulgoroidea</taxon>
        <taxon>Delphacidae</taxon>
        <taxon>Criomorphinae</taxon>
        <taxon>Laodelphax</taxon>
    </lineage>
</organism>
<keyword evidence="5" id="KW-1185">Reference proteome</keyword>
<keyword evidence="3" id="KW-0282">Flagellum</keyword>
<keyword evidence="3" id="KW-0966">Cell projection</keyword>
<dbReference type="InterPro" id="IPR000435">
    <property type="entry name" value="Tektins"/>
</dbReference>